<sequence length="145" mass="15464">MERDKRASLEIVEARRSRRRLRIAGMSMVGLVFGSMLGLAAFHSVLVQGQLRLDQFDTRIEQEQAREMQLRLQVAQLGAPARIMVAAGGQGMVSPDDRKFLASVIPGTVVPPPVIAKSTAKAKSTTAATFTSTASTAVATPTGAK</sequence>
<evidence type="ECO:0000313" key="2">
    <source>
        <dbReference type="EMBL" id="CAB4767130.1"/>
    </source>
</evidence>
<keyword evidence="1" id="KW-0812">Transmembrane</keyword>
<proteinExistence type="predicted"/>
<dbReference type="EMBL" id="CAFBMH010000208">
    <property type="protein sequence ID" value="CAB4938935.1"/>
    <property type="molecule type" value="Genomic_DNA"/>
</dbReference>
<keyword evidence="1" id="KW-1133">Transmembrane helix</keyword>
<evidence type="ECO:0000313" key="4">
    <source>
        <dbReference type="EMBL" id="CAB4938935.1"/>
    </source>
</evidence>
<accession>A0A6J6V4K9</accession>
<evidence type="ECO:0000313" key="3">
    <source>
        <dbReference type="EMBL" id="CAB4824834.1"/>
    </source>
</evidence>
<gene>
    <name evidence="2" type="ORF">UFOPK2754_02869</name>
    <name evidence="3" type="ORF">UFOPK3139_00943</name>
    <name evidence="4" type="ORF">UFOPK3543_03128</name>
</gene>
<protein>
    <submittedName>
        <fullName evidence="2">Unannotated protein</fullName>
    </submittedName>
</protein>
<evidence type="ECO:0000256" key="1">
    <source>
        <dbReference type="SAM" id="Phobius"/>
    </source>
</evidence>
<feature type="transmembrane region" description="Helical" evidence="1">
    <location>
        <begin position="21"/>
        <end position="42"/>
    </location>
</feature>
<dbReference type="EMBL" id="CAEZYR010000152">
    <property type="protein sequence ID" value="CAB4767130.1"/>
    <property type="molecule type" value="Genomic_DNA"/>
</dbReference>
<keyword evidence="1" id="KW-0472">Membrane</keyword>
<dbReference type="AlphaFoldDB" id="A0A6J6V4K9"/>
<organism evidence="2">
    <name type="scientific">freshwater metagenome</name>
    <dbReference type="NCBI Taxonomy" id="449393"/>
    <lineage>
        <taxon>unclassified sequences</taxon>
        <taxon>metagenomes</taxon>
        <taxon>ecological metagenomes</taxon>
    </lineage>
</organism>
<dbReference type="EMBL" id="CAFABA010000029">
    <property type="protein sequence ID" value="CAB4824834.1"/>
    <property type="molecule type" value="Genomic_DNA"/>
</dbReference>
<name>A0A6J6V4K9_9ZZZZ</name>
<reference evidence="2" key="1">
    <citation type="submission" date="2020-05" db="EMBL/GenBank/DDBJ databases">
        <authorList>
            <person name="Chiriac C."/>
            <person name="Salcher M."/>
            <person name="Ghai R."/>
            <person name="Kavagutti S V."/>
        </authorList>
    </citation>
    <scope>NUCLEOTIDE SEQUENCE</scope>
</reference>